<keyword evidence="7 9" id="KW-1133">Transmembrane helix</keyword>
<dbReference type="InterPro" id="IPR043429">
    <property type="entry name" value="ArtM/GltK/GlnP/TcyL/YhdX-like"/>
</dbReference>
<dbReference type="Pfam" id="PF00528">
    <property type="entry name" value="BPD_transp_1"/>
    <property type="match status" value="1"/>
</dbReference>
<evidence type="ECO:0000259" key="10">
    <source>
        <dbReference type="PROSITE" id="PS50928"/>
    </source>
</evidence>
<keyword evidence="12" id="KW-1185">Reference proteome</keyword>
<dbReference type="PROSITE" id="PS50928">
    <property type="entry name" value="ABC_TM1"/>
    <property type="match status" value="1"/>
</dbReference>
<keyword evidence="5 9" id="KW-0812">Transmembrane</keyword>
<dbReference type="Gene3D" id="1.10.3720.10">
    <property type="entry name" value="MetI-like"/>
    <property type="match status" value="1"/>
</dbReference>
<feature type="transmembrane region" description="Helical" evidence="9">
    <location>
        <begin position="67"/>
        <end position="85"/>
    </location>
</feature>
<dbReference type="AlphaFoldDB" id="A0A0L0MF85"/>
<feature type="transmembrane region" description="Helical" evidence="9">
    <location>
        <begin position="20"/>
        <end position="46"/>
    </location>
</feature>
<evidence type="ECO:0000256" key="7">
    <source>
        <dbReference type="ARBA" id="ARBA00022989"/>
    </source>
</evidence>
<dbReference type="RefSeq" id="WP_050453491.1">
    <property type="nucleotide sequence ID" value="NZ_LFJJ01000053.1"/>
</dbReference>
<proteinExistence type="inferred from homology"/>
<dbReference type="CDD" id="cd06261">
    <property type="entry name" value="TM_PBP2"/>
    <property type="match status" value="1"/>
</dbReference>
<dbReference type="EMBL" id="LFJJ01000053">
    <property type="protein sequence ID" value="KND60609.1"/>
    <property type="molecule type" value="Genomic_DNA"/>
</dbReference>
<keyword evidence="3 9" id="KW-0813">Transport</keyword>
<keyword evidence="4" id="KW-1003">Cell membrane</keyword>
<dbReference type="NCBIfam" id="TIGR01726">
    <property type="entry name" value="HEQRo_perm_3TM"/>
    <property type="match status" value="1"/>
</dbReference>
<name>A0A0L0MF85_9BURK</name>
<evidence type="ECO:0000256" key="4">
    <source>
        <dbReference type="ARBA" id="ARBA00022475"/>
    </source>
</evidence>
<evidence type="ECO:0000256" key="5">
    <source>
        <dbReference type="ARBA" id="ARBA00022692"/>
    </source>
</evidence>
<comment type="caution">
    <text evidence="11">The sequence shown here is derived from an EMBL/GenBank/DDBJ whole genome shotgun (WGS) entry which is preliminary data.</text>
</comment>
<evidence type="ECO:0000256" key="1">
    <source>
        <dbReference type="ARBA" id="ARBA00004429"/>
    </source>
</evidence>
<dbReference type="PANTHER" id="PTHR30614:SF0">
    <property type="entry name" value="L-CYSTINE TRANSPORT SYSTEM PERMEASE PROTEIN TCYL"/>
    <property type="match status" value="1"/>
</dbReference>
<evidence type="ECO:0000256" key="8">
    <source>
        <dbReference type="ARBA" id="ARBA00023136"/>
    </source>
</evidence>
<dbReference type="OrthoDB" id="7255919at2"/>
<keyword evidence="8 9" id="KW-0472">Membrane</keyword>
<dbReference type="InterPro" id="IPR000515">
    <property type="entry name" value="MetI-like"/>
</dbReference>
<organism evidence="11 12">
    <name type="scientific">Candidatus Burkholderia verschuerenii</name>
    <dbReference type="NCBI Taxonomy" id="242163"/>
    <lineage>
        <taxon>Bacteria</taxon>
        <taxon>Pseudomonadati</taxon>
        <taxon>Pseudomonadota</taxon>
        <taxon>Betaproteobacteria</taxon>
        <taxon>Burkholderiales</taxon>
        <taxon>Burkholderiaceae</taxon>
        <taxon>Burkholderia</taxon>
    </lineage>
</organism>
<evidence type="ECO:0000256" key="9">
    <source>
        <dbReference type="RuleBase" id="RU363032"/>
    </source>
</evidence>
<feature type="transmembrane region" description="Helical" evidence="9">
    <location>
        <begin position="134"/>
        <end position="158"/>
    </location>
</feature>
<feature type="transmembrane region" description="Helical" evidence="9">
    <location>
        <begin position="190"/>
        <end position="210"/>
    </location>
</feature>
<dbReference type="Proteomes" id="UP000036959">
    <property type="component" value="Unassembled WGS sequence"/>
</dbReference>
<sequence length="218" mass="23658">MDFVLPDQGFHWTDLNFLLIGAGHTLLVSIISGAIGTFFGILLGWLRQALPVVRVITTPYVDVTRSVPLIIQLILANSIIAMSGAQFSTFWLSIIVLSSSMTVVTSEVVRGALSTVPYAYVRASRSLGIGYFQTLMHISAPLALRMGLSAWIGLLLGLTRDTALVSVVGYVDFMKSAQILISRTNETLPLLLGVGLFYFVICFSVSRYSAHLQKGIAS</sequence>
<evidence type="ECO:0000313" key="12">
    <source>
        <dbReference type="Proteomes" id="UP000036959"/>
    </source>
</evidence>
<evidence type="ECO:0000256" key="6">
    <source>
        <dbReference type="ARBA" id="ARBA00022970"/>
    </source>
</evidence>
<comment type="similarity">
    <text evidence="2">Belongs to the binding-protein-dependent transport system permease family. HisMQ subfamily.</text>
</comment>
<dbReference type="GO" id="GO:0043190">
    <property type="term" value="C:ATP-binding cassette (ABC) transporter complex"/>
    <property type="evidence" value="ECO:0007669"/>
    <property type="project" value="InterPro"/>
</dbReference>
<gene>
    <name evidence="11" type="ORF">BVER_05373</name>
</gene>
<comment type="subcellular location">
    <subcellularLocation>
        <location evidence="1">Cell inner membrane</location>
        <topology evidence="1">Multi-pass membrane protein</topology>
    </subcellularLocation>
    <subcellularLocation>
        <location evidence="9">Cell membrane</location>
        <topology evidence="9">Multi-pass membrane protein</topology>
    </subcellularLocation>
</comment>
<dbReference type="GO" id="GO:0015184">
    <property type="term" value="F:L-cystine transmembrane transporter activity"/>
    <property type="evidence" value="ECO:0007669"/>
    <property type="project" value="TreeGrafter"/>
</dbReference>
<dbReference type="InterPro" id="IPR035906">
    <property type="entry name" value="MetI-like_sf"/>
</dbReference>
<keyword evidence="6" id="KW-0029">Amino-acid transport</keyword>
<evidence type="ECO:0000256" key="3">
    <source>
        <dbReference type="ARBA" id="ARBA00022448"/>
    </source>
</evidence>
<evidence type="ECO:0000313" key="11">
    <source>
        <dbReference type="EMBL" id="KND60609.1"/>
    </source>
</evidence>
<feature type="domain" description="ABC transmembrane type-1" evidence="10">
    <location>
        <begin position="22"/>
        <end position="209"/>
    </location>
</feature>
<protein>
    <submittedName>
        <fullName evidence="11">Putative permease of ABC transporter</fullName>
    </submittedName>
</protein>
<dbReference type="InterPro" id="IPR010065">
    <property type="entry name" value="AA_ABC_transptr_permease_3TM"/>
</dbReference>
<reference evidence="12" key="1">
    <citation type="submission" date="2015-06" db="EMBL/GenBank/DDBJ databases">
        <title>Comparative genomics of Burkholderia leaf nodule symbionts.</title>
        <authorList>
            <person name="Carlier A."/>
            <person name="Eberl L."/>
            <person name="Pinto-Carbo M."/>
        </authorList>
    </citation>
    <scope>NUCLEOTIDE SEQUENCE [LARGE SCALE GENOMIC DNA]</scope>
    <source>
        <strain evidence="12">UZHbot4</strain>
    </source>
</reference>
<accession>A0A0L0MF85</accession>
<dbReference type="SUPFAM" id="SSF161098">
    <property type="entry name" value="MetI-like"/>
    <property type="match status" value="1"/>
</dbReference>
<evidence type="ECO:0000256" key="2">
    <source>
        <dbReference type="ARBA" id="ARBA00010072"/>
    </source>
</evidence>
<dbReference type="PATRIC" id="fig|242163.4.peg.5660"/>
<dbReference type="PANTHER" id="PTHR30614">
    <property type="entry name" value="MEMBRANE COMPONENT OF AMINO ACID ABC TRANSPORTER"/>
    <property type="match status" value="1"/>
</dbReference>